<feature type="transmembrane region" description="Helical" evidence="1">
    <location>
        <begin position="12"/>
        <end position="29"/>
    </location>
</feature>
<proteinExistence type="predicted"/>
<gene>
    <name evidence="2" type="ORF">SAMN02744040_01912</name>
</gene>
<keyword evidence="1" id="KW-0472">Membrane</keyword>
<evidence type="ECO:0000256" key="1">
    <source>
        <dbReference type="SAM" id="Phobius"/>
    </source>
</evidence>
<keyword evidence="1" id="KW-0812">Transmembrane</keyword>
<evidence type="ECO:0000313" key="3">
    <source>
        <dbReference type="Proteomes" id="UP000242520"/>
    </source>
</evidence>
<dbReference type="Proteomes" id="UP000242520">
    <property type="component" value="Unassembled WGS sequence"/>
</dbReference>
<name>A0A1M5SU95_9FIRM</name>
<keyword evidence="1" id="KW-1133">Transmembrane helix</keyword>
<evidence type="ECO:0000313" key="2">
    <source>
        <dbReference type="EMBL" id="SHH42095.1"/>
    </source>
</evidence>
<reference evidence="3" key="1">
    <citation type="submission" date="2016-11" db="EMBL/GenBank/DDBJ databases">
        <authorList>
            <person name="Varghese N."/>
            <person name="Submissions S."/>
        </authorList>
    </citation>
    <scope>NUCLEOTIDE SEQUENCE [LARGE SCALE GENOMIC DNA]</scope>
    <source>
        <strain evidence="3">DSM 15285</strain>
    </source>
</reference>
<sequence length="56" mass="6717">MILENKKIKILFYLIIILGCLGSVLKFIFKNDFLMVIPFILMFSIFIYRLFLLIKN</sequence>
<dbReference type="AlphaFoldDB" id="A0A1M5SU95"/>
<protein>
    <submittedName>
        <fullName evidence="2">Uncharacterized protein</fullName>
    </submittedName>
</protein>
<feature type="transmembrane region" description="Helical" evidence="1">
    <location>
        <begin position="35"/>
        <end position="54"/>
    </location>
</feature>
<organism evidence="2 3">
    <name type="scientific">Tepidibacter thalassicus DSM 15285</name>
    <dbReference type="NCBI Taxonomy" id="1123350"/>
    <lineage>
        <taxon>Bacteria</taxon>
        <taxon>Bacillati</taxon>
        <taxon>Bacillota</taxon>
        <taxon>Clostridia</taxon>
        <taxon>Peptostreptococcales</taxon>
        <taxon>Peptostreptococcaceae</taxon>
        <taxon>Tepidibacter</taxon>
    </lineage>
</organism>
<dbReference type="EMBL" id="FQXH01000024">
    <property type="protein sequence ID" value="SHH42095.1"/>
    <property type="molecule type" value="Genomic_DNA"/>
</dbReference>
<dbReference type="STRING" id="1123350.SAMN02744040_01912"/>
<keyword evidence="3" id="KW-1185">Reference proteome</keyword>
<dbReference type="PROSITE" id="PS51257">
    <property type="entry name" value="PROKAR_LIPOPROTEIN"/>
    <property type="match status" value="1"/>
</dbReference>
<accession>A0A1M5SU95</accession>